<dbReference type="Gene3D" id="1.20.1260.10">
    <property type="match status" value="1"/>
</dbReference>
<dbReference type="FunFam" id="1.20.1260.10:FF:000012">
    <property type="entry name" value="1,2-phenylacetyl-CoA epoxidase, subunit C"/>
    <property type="match status" value="1"/>
</dbReference>
<dbReference type="SUPFAM" id="SSF47240">
    <property type="entry name" value="Ferritin-like"/>
    <property type="match status" value="1"/>
</dbReference>
<dbReference type="NCBIfam" id="TIGR02158">
    <property type="entry name" value="PA_CoA_Oxy3"/>
    <property type="match status" value="1"/>
</dbReference>
<dbReference type="GO" id="GO:0005829">
    <property type="term" value="C:cytosol"/>
    <property type="evidence" value="ECO:0007669"/>
    <property type="project" value="TreeGrafter"/>
</dbReference>
<dbReference type="EMBL" id="LT670849">
    <property type="protein sequence ID" value="SHN73153.1"/>
    <property type="molecule type" value="Genomic_DNA"/>
</dbReference>
<dbReference type="Pfam" id="PF05138">
    <property type="entry name" value="PaaA_PaaC"/>
    <property type="match status" value="1"/>
</dbReference>
<dbReference type="OrthoDB" id="9789947at2"/>
<evidence type="ECO:0000313" key="1">
    <source>
        <dbReference type="EMBL" id="SHN73153.1"/>
    </source>
</evidence>
<dbReference type="InterPro" id="IPR012347">
    <property type="entry name" value="Ferritin-like"/>
</dbReference>
<dbReference type="AlphaFoldDB" id="A0A1M7TRA9"/>
<accession>A0A1M7TRA9</accession>
<dbReference type="PANTHER" id="PTHR30458">
    <property type="entry name" value="PHENYLACETIC ACID DEGRADATION PROTEIN PAA"/>
    <property type="match status" value="1"/>
</dbReference>
<dbReference type="InterPro" id="IPR009078">
    <property type="entry name" value="Ferritin-like_SF"/>
</dbReference>
<dbReference type="Proteomes" id="UP000184096">
    <property type="component" value="Chromosome I"/>
</dbReference>
<evidence type="ECO:0000313" key="2">
    <source>
        <dbReference type="Proteomes" id="UP000184096"/>
    </source>
</evidence>
<dbReference type="GO" id="GO:0010124">
    <property type="term" value="P:phenylacetate catabolic process"/>
    <property type="evidence" value="ECO:0007669"/>
    <property type="project" value="InterPro"/>
</dbReference>
<dbReference type="PIRSF" id="PIRSF037834">
    <property type="entry name" value="PA_CoA_Oase3"/>
    <property type="match status" value="1"/>
</dbReference>
<gene>
    <name evidence="1" type="ORF">SAMN05444170_2411</name>
</gene>
<dbReference type="RefSeq" id="WP_072818071.1">
    <property type="nucleotide sequence ID" value="NZ_LT670849.1"/>
</dbReference>
<dbReference type="InterPro" id="IPR011882">
    <property type="entry name" value="PaaC"/>
</dbReference>
<dbReference type="InterPro" id="IPR007814">
    <property type="entry name" value="PaaA_PaaC"/>
</dbReference>
<keyword evidence="2" id="KW-1185">Reference proteome</keyword>
<dbReference type="PANTHER" id="PTHR30458:SF0">
    <property type="entry name" value="1,2-PHENYLACETYL-COA EPOXIDASE, SUBUNIT C"/>
    <property type="match status" value="1"/>
</dbReference>
<sequence>MSAASISVKESPLVLYALRRADDALILGHRLSEWCGHAPMMEEDMALANIGLDLIGQARELYTYAAKVEGADNDEDKFAYLRDVRQYRNLLLVEQPNGDFARTIVRQFLYSAFADLYWCAMTASKDKTIASIASKSEKESAYHLRHSSEWVIRLGDGTEESHHRAQAAIDDLWPFTGELFHSDESDKALIADGVAVDPESLRAGWMKTVSSVLHTATLKGPATTWMQKGGRSGHHSEHLGHLLSELQSLQRSFPGATW</sequence>
<name>A0A1M7TRA9_9BRAD</name>
<proteinExistence type="predicted"/>
<dbReference type="InterPro" id="IPR052703">
    <property type="entry name" value="Aromatic_CoA_ox/epox"/>
</dbReference>
<reference evidence="2" key="1">
    <citation type="submission" date="2016-11" db="EMBL/GenBank/DDBJ databases">
        <authorList>
            <person name="Varghese N."/>
            <person name="Submissions S."/>
        </authorList>
    </citation>
    <scope>NUCLEOTIDE SEQUENCE [LARGE SCALE GENOMIC DNA]</scope>
    <source>
        <strain evidence="2">GAS401</strain>
    </source>
</reference>
<protein>
    <submittedName>
        <fullName evidence="1">Ring-1,2-phenylacetyl-CoA epoxidase subunit PaaC</fullName>
    </submittedName>
</protein>
<organism evidence="1 2">
    <name type="scientific">Bradyrhizobium erythrophlei</name>
    <dbReference type="NCBI Taxonomy" id="1437360"/>
    <lineage>
        <taxon>Bacteria</taxon>
        <taxon>Pseudomonadati</taxon>
        <taxon>Pseudomonadota</taxon>
        <taxon>Alphaproteobacteria</taxon>
        <taxon>Hyphomicrobiales</taxon>
        <taxon>Nitrobacteraceae</taxon>
        <taxon>Bradyrhizobium</taxon>
    </lineage>
</organism>